<dbReference type="InterPro" id="IPR001915">
    <property type="entry name" value="Peptidase_M48"/>
</dbReference>
<evidence type="ECO:0000256" key="6">
    <source>
        <dbReference type="ARBA" id="ARBA00023049"/>
    </source>
</evidence>
<evidence type="ECO:0000256" key="7">
    <source>
        <dbReference type="SAM" id="Phobius"/>
    </source>
</evidence>
<name>A0A3B1C2W4_9ZZZZ</name>
<evidence type="ECO:0000256" key="2">
    <source>
        <dbReference type="ARBA" id="ARBA00022670"/>
    </source>
</evidence>
<dbReference type="AlphaFoldDB" id="A0A3B1C2W4"/>
<evidence type="ECO:0000256" key="5">
    <source>
        <dbReference type="ARBA" id="ARBA00022833"/>
    </source>
</evidence>
<dbReference type="PANTHER" id="PTHR22726:SF1">
    <property type="entry name" value="METALLOENDOPEPTIDASE OMA1, MITOCHONDRIAL"/>
    <property type="match status" value="1"/>
</dbReference>
<evidence type="ECO:0000259" key="8">
    <source>
        <dbReference type="Pfam" id="PF01435"/>
    </source>
</evidence>
<dbReference type="GO" id="GO:0046872">
    <property type="term" value="F:metal ion binding"/>
    <property type="evidence" value="ECO:0007669"/>
    <property type="project" value="UniProtKB-KW"/>
</dbReference>
<dbReference type="Gene3D" id="3.30.2010.10">
    <property type="entry name" value="Metalloproteases ('zincins'), catalytic domain"/>
    <property type="match status" value="1"/>
</dbReference>
<sequence>MRTVPVIRTVPVTGLPVTERRVSMVTRGPRDSHGELNSPLPRREGWLGHAQAGRAKNFIPLTRQCGAPDTDPGSRRFQLGGRNDTLACAKIVIMRKIFKVCGVFLLSAALVSVIVAGCVTTPETGRTQLMLLNARTELKLGADAYRDILKKSKISQDRRLTGIVRKVGWSIARVTGRSDYKWEFNLIANKTPNAFALPGGKVGINTGILPIAKNEAGLAAVMGHEVGHAIARHGAERMSQSLIIALAGELLVQGMGKNQQQREGIRAAYGVGSAVALTLPFSRSNELEADYMGLLYMARAGYDPREAKRFWARFARYSRKKGKNSTPEFLSTHPADTNRIRRIDGMMAQALKEYERSAKLGTGEKIM</sequence>
<dbReference type="CDD" id="cd07331">
    <property type="entry name" value="M48C_Oma1_like"/>
    <property type="match status" value="1"/>
</dbReference>
<dbReference type="PANTHER" id="PTHR22726">
    <property type="entry name" value="METALLOENDOPEPTIDASE OMA1"/>
    <property type="match status" value="1"/>
</dbReference>
<feature type="transmembrane region" description="Helical" evidence="7">
    <location>
        <begin position="97"/>
        <end position="117"/>
    </location>
</feature>
<dbReference type="Pfam" id="PF01435">
    <property type="entry name" value="Peptidase_M48"/>
    <property type="match status" value="1"/>
</dbReference>
<keyword evidence="7" id="KW-0472">Membrane</keyword>
<keyword evidence="3" id="KW-0479">Metal-binding</keyword>
<evidence type="ECO:0000256" key="3">
    <source>
        <dbReference type="ARBA" id="ARBA00022723"/>
    </source>
</evidence>
<reference evidence="9" key="1">
    <citation type="submission" date="2018-06" db="EMBL/GenBank/DDBJ databases">
        <authorList>
            <person name="Zhirakovskaya E."/>
        </authorList>
    </citation>
    <scope>NUCLEOTIDE SEQUENCE</scope>
</reference>
<keyword evidence="2 9" id="KW-0645">Protease</keyword>
<evidence type="ECO:0000256" key="1">
    <source>
        <dbReference type="ARBA" id="ARBA00001947"/>
    </source>
</evidence>
<organism evidence="9">
    <name type="scientific">hydrothermal vent metagenome</name>
    <dbReference type="NCBI Taxonomy" id="652676"/>
    <lineage>
        <taxon>unclassified sequences</taxon>
        <taxon>metagenomes</taxon>
        <taxon>ecological metagenomes</taxon>
    </lineage>
</organism>
<feature type="domain" description="Peptidase M48" evidence="8">
    <location>
        <begin position="164"/>
        <end position="345"/>
    </location>
</feature>
<keyword evidence="6" id="KW-0482">Metalloprotease</keyword>
<dbReference type="InterPro" id="IPR051156">
    <property type="entry name" value="Mito/Outer_Membr_Metalloprot"/>
</dbReference>
<keyword evidence="4" id="KW-0378">Hydrolase</keyword>
<protein>
    <submittedName>
        <fullName evidence="9">Zn-dependent protease with chaperone function</fullName>
    </submittedName>
</protein>
<keyword evidence="5" id="KW-0862">Zinc</keyword>
<proteinExistence type="predicted"/>
<evidence type="ECO:0000313" key="9">
    <source>
        <dbReference type="EMBL" id="VAX18168.1"/>
    </source>
</evidence>
<dbReference type="GO" id="GO:0016020">
    <property type="term" value="C:membrane"/>
    <property type="evidence" value="ECO:0007669"/>
    <property type="project" value="TreeGrafter"/>
</dbReference>
<dbReference type="GO" id="GO:0004222">
    <property type="term" value="F:metalloendopeptidase activity"/>
    <property type="evidence" value="ECO:0007669"/>
    <property type="project" value="InterPro"/>
</dbReference>
<accession>A0A3B1C2W4</accession>
<dbReference type="EMBL" id="UOGA01000117">
    <property type="protein sequence ID" value="VAX18168.1"/>
    <property type="molecule type" value="Genomic_DNA"/>
</dbReference>
<evidence type="ECO:0000256" key="4">
    <source>
        <dbReference type="ARBA" id="ARBA00022801"/>
    </source>
</evidence>
<gene>
    <name evidence="9" type="ORF">MNBD_NITROSPINAE04-1530</name>
</gene>
<keyword evidence="7" id="KW-1133">Transmembrane helix</keyword>
<dbReference type="GO" id="GO:0051603">
    <property type="term" value="P:proteolysis involved in protein catabolic process"/>
    <property type="evidence" value="ECO:0007669"/>
    <property type="project" value="TreeGrafter"/>
</dbReference>
<comment type="cofactor">
    <cofactor evidence="1">
        <name>Zn(2+)</name>
        <dbReference type="ChEBI" id="CHEBI:29105"/>
    </cofactor>
</comment>
<keyword evidence="7" id="KW-0812">Transmembrane</keyword>